<dbReference type="SMART" id="SM00382">
    <property type="entry name" value="AAA"/>
    <property type="match status" value="1"/>
</dbReference>
<dbReference type="GO" id="GO:0005524">
    <property type="term" value="F:ATP binding"/>
    <property type="evidence" value="ECO:0007669"/>
    <property type="project" value="InterPro"/>
</dbReference>
<dbReference type="Proteomes" id="UP000639403">
    <property type="component" value="Unassembled WGS sequence"/>
</dbReference>
<dbReference type="AlphaFoldDB" id="A0A8H7PB06"/>
<dbReference type="PANTHER" id="PTHR23077">
    <property type="entry name" value="AAA-FAMILY ATPASE"/>
    <property type="match status" value="1"/>
</dbReference>
<comment type="caution">
    <text evidence="3">The sequence shown here is derived from an EMBL/GenBank/DDBJ whole genome shotgun (WGS) entry which is preliminary data.</text>
</comment>
<dbReference type="InterPro" id="IPR003959">
    <property type="entry name" value="ATPase_AAA_core"/>
</dbReference>
<dbReference type="InterPro" id="IPR027417">
    <property type="entry name" value="P-loop_NTPase"/>
</dbReference>
<accession>A0A8H7PB06</accession>
<feature type="region of interest" description="Disordered" evidence="1">
    <location>
        <begin position="1"/>
        <end position="21"/>
    </location>
</feature>
<dbReference type="PANTHER" id="PTHR23077:SF132">
    <property type="entry name" value="ATP-DEPENDENT ZN PROTEASE"/>
    <property type="match status" value="1"/>
</dbReference>
<gene>
    <name evidence="3" type="ORF">IEO21_00837</name>
</gene>
<dbReference type="SUPFAM" id="SSF52540">
    <property type="entry name" value="P-loop containing nucleoside triphosphate hydrolases"/>
    <property type="match status" value="1"/>
</dbReference>
<reference evidence="3" key="2">
    <citation type="journal article" name="Front. Microbiol.">
        <title>Degradative Capacity of Two Strains of Rhodonia placenta: From Phenotype to Genotype.</title>
        <authorList>
            <person name="Kolle M."/>
            <person name="Horta M.A.C."/>
            <person name="Nowrousian M."/>
            <person name="Ohm R.A."/>
            <person name="Benz J.P."/>
            <person name="Pilgard A."/>
        </authorList>
    </citation>
    <scope>NUCLEOTIDE SEQUENCE</scope>
    <source>
        <strain evidence="3">FPRL280</strain>
    </source>
</reference>
<name>A0A8H7PB06_9APHY</name>
<evidence type="ECO:0000259" key="2">
    <source>
        <dbReference type="SMART" id="SM00382"/>
    </source>
</evidence>
<dbReference type="InterPro" id="IPR050168">
    <property type="entry name" value="AAA_ATPase_domain"/>
</dbReference>
<evidence type="ECO:0000313" key="3">
    <source>
        <dbReference type="EMBL" id="KAF9821229.1"/>
    </source>
</evidence>
<dbReference type="Pfam" id="PF00004">
    <property type="entry name" value="AAA"/>
    <property type="match status" value="1"/>
</dbReference>
<feature type="domain" description="AAA+ ATPase" evidence="2">
    <location>
        <begin position="204"/>
        <end position="330"/>
    </location>
</feature>
<evidence type="ECO:0000313" key="4">
    <source>
        <dbReference type="Proteomes" id="UP000639403"/>
    </source>
</evidence>
<protein>
    <recommendedName>
        <fullName evidence="2">AAA+ ATPase domain-containing protein</fullName>
    </recommendedName>
</protein>
<reference evidence="3" key="1">
    <citation type="submission" date="2020-11" db="EMBL/GenBank/DDBJ databases">
        <authorList>
            <person name="Koelle M."/>
            <person name="Horta M.A.C."/>
            <person name="Nowrousian M."/>
            <person name="Ohm R.A."/>
            <person name="Benz P."/>
            <person name="Pilgard A."/>
        </authorList>
    </citation>
    <scope>NUCLEOTIDE SEQUENCE</scope>
    <source>
        <strain evidence="3">FPRL280</strain>
    </source>
</reference>
<sequence length="419" mass="47410">MVQLTASNTRNYSSSGAPGQLTRTCATTKADAGDRFYGHWIEQDRTGFQLLDFPHLEKTLGSPHESISSLSFIPFPRMSSSIPGTFSEDVKFGTYNVKWSYPHSSFDVVQHYILHKGPEARSRELLLAAAGWTRQLHEEILVFERGYWKKDSELWTDMQKASWDDIILKQEFKDELQQDVTGFFDSQKLYKSLAIPWKACLIYLERGIIMLGPPGNGKTISVKAIMKDCYAAGHAPLYVKSFKSAAGEEYSIAQVFRKAREMAPCVVVLEDLDSLINEGNRAFFLNQLDGLAGNDGLLVLASTNHFERLDPALSNRPSRFDRKYPFENPDEEERGMYAKYWQDKLHDNKGVLFPDSLVAEIAATTDGFSFAYLKEVFVASLVLLASNKKLLFASVTRAQIKSLRKQLEKDRREGNAQNL</sequence>
<dbReference type="GO" id="GO:0042254">
    <property type="term" value="P:ribosome biogenesis"/>
    <property type="evidence" value="ECO:0007669"/>
    <property type="project" value="TreeGrafter"/>
</dbReference>
<dbReference type="InterPro" id="IPR003593">
    <property type="entry name" value="AAA+_ATPase"/>
</dbReference>
<dbReference type="GO" id="GO:1990275">
    <property type="term" value="F:preribosome binding"/>
    <property type="evidence" value="ECO:0007669"/>
    <property type="project" value="TreeGrafter"/>
</dbReference>
<proteinExistence type="predicted"/>
<organism evidence="3 4">
    <name type="scientific">Rhodonia placenta</name>
    <dbReference type="NCBI Taxonomy" id="104341"/>
    <lineage>
        <taxon>Eukaryota</taxon>
        <taxon>Fungi</taxon>
        <taxon>Dikarya</taxon>
        <taxon>Basidiomycota</taxon>
        <taxon>Agaricomycotina</taxon>
        <taxon>Agaricomycetes</taxon>
        <taxon>Polyporales</taxon>
        <taxon>Adustoporiaceae</taxon>
        <taxon>Rhodonia</taxon>
    </lineage>
</organism>
<dbReference type="GO" id="GO:0005634">
    <property type="term" value="C:nucleus"/>
    <property type="evidence" value="ECO:0007669"/>
    <property type="project" value="TreeGrafter"/>
</dbReference>
<dbReference type="EMBL" id="JADOXO010000005">
    <property type="protein sequence ID" value="KAF9821229.1"/>
    <property type="molecule type" value="Genomic_DNA"/>
</dbReference>
<dbReference type="GO" id="GO:0003723">
    <property type="term" value="F:RNA binding"/>
    <property type="evidence" value="ECO:0007669"/>
    <property type="project" value="TreeGrafter"/>
</dbReference>
<evidence type="ECO:0000256" key="1">
    <source>
        <dbReference type="SAM" id="MobiDB-lite"/>
    </source>
</evidence>
<dbReference type="CDD" id="cd19481">
    <property type="entry name" value="RecA-like_protease"/>
    <property type="match status" value="1"/>
</dbReference>
<dbReference type="Gene3D" id="3.40.50.300">
    <property type="entry name" value="P-loop containing nucleotide triphosphate hydrolases"/>
    <property type="match status" value="1"/>
</dbReference>
<dbReference type="GO" id="GO:0016887">
    <property type="term" value="F:ATP hydrolysis activity"/>
    <property type="evidence" value="ECO:0007669"/>
    <property type="project" value="InterPro"/>
</dbReference>